<dbReference type="SUPFAM" id="SSF54913">
    <property type="entry name" value="GlnB-like"/>
    <property type="match status" value="1"/>
</dbReference>
<dbReference type="EMBL" id="JACJQH010000002">
    <property type="protein sequence ID" value="MBD2194136.1"/>
    <property type="molecule type" value="Genomic_DNA"/>
</dbReference>
<evidence type="ECO:0000313" key="3">
    <source>
        <dbReference type="EMBL" id="MBD2194136.1"/>
    </source>
</evidence>
<evidence type="ECO:0000256" key="1">
    <source>
        <dbReference type="SAM" id="Phobius"/>
    </source>
</evidence>
<feature type="domain" description="DUF2007" evidence="2">
    <location>
        <begin position="6"/>
        <end position="68"/>
    </location>
</feature>
<organism evidence="3 4">
    <name type="scientific">Calothrix parietina FACHB-288</name>
    <dbReference type="NCBI Taxonomy" id="2692896"/>
    <lineage>
        <taxon>Bacteria</taxon>
        <taxon>Bacillati</taxon>
        <taxon>Cyanobacteriota</taxon>
        <taxon>Cyanophyceae</taxon>
        <taxon>Nostocales</taxon>
        <taxon>Calotrichaceae</taxon>
        <taxon>Calothrix</taxon>
    </lineage>
</organism>
<proteinExistence type="predicted"/>
<name>A0ABR8A2G0_9CYAN</name>
<accession>A0ABR8A2G0</accession>
<feature type="transmembrane region" description="Helical" evidence="1">
    <location>
        <begin position="107"/>
        <end position="130"/>
    </location>
</feature>
<dbReference type="RefSeq" id="WP_190550906.1">
    <property type="nucleotide sequence ID" value="NZ_CAWPNO010000051.1"/>
</dbReference>
<feature type="transmembrane region" description="Helical" evidence="1">
    <location>
        <begin position="150"/>
        <end position="168"/>
    </location>
</feature>
<evidence type="ECO:0000259" key="2">
    <source>
        <dbReference type="Pfam" id="PF09413"/>
    </source>
</evidence>
<comment type="caution">
    <text evidence="3">The sequence shown here is derived from an EMBL/GenBank/DDBJ whole genome shotgun (WGS) entry which is preliminary data.</text>
</comment>
<dbReference type="InterPro" id="IPR011322">
    <property type="entry name" value="N-reg_PII-like_a/b"/>
</dbReference>
<evidence type="ECO:0000313" key="4">
    <source>
        <dbReference type="Proteomes" id="UP000658514"/>
    </source>
</evidence>
<dbReference type="InterPro" id="IPR018551">
    <property type="entry name" value="DUF2007"/>
</dbReference>
<keyword evidence="1" id="KW-0472">Membrane</keyword>
<keyword evidence="4" id="KW-1185">Reference proteome</keyword>
<keyword evidence="1" id="KW-0812">Transmembrane</keyword>
<gene>
    <name evidence="3" type="ORF">H6G24_01325</name>
</gene>
<dbReference type="Pfam" id="PF09413">
    <property type="entry name" value="DUF2007"/>
    <property type="match status" value="1"/>
</dbReference>
<protein>
    <submittedName>
        <fullName evidence="3">DUF2007 domain-containing protein</fullName>
    </submittedName>
</protein>
<dbReference type="Gene3D" id="3.30.70.790">
    <property type="entry name" value="UreE, C-terminal domain"/>
    <property type="match status" value="1"/>
</dbReference>
<dbReference type="Proteomes" id="UP000658514">
    <property type="component" value="Unassembled WGS sequence"/>
</dbReference>
<sequence>MANNFVTVATYSNSLEANLAKQLLEAEGISSYLANESTVDLAWHLTVAVGWIKLQVHEQDAAQAKFILGSSNLEVESAAEGEEMTAEDTDDDDIIPVSWADQTADRAFKVAVIGLILIFLPFQLYSLWLLLRLLVSRTRDRISKNRRWKVITALLINLLNLSILWTIFS</sequence>
<keyword evidence="1" id="KW-1133">Transmembrane helix</keyword>
<reference evidence="3 4" key="1">
    <citation type="journal article" date="2020" name="ISME J.">
        <title>Comparative genomics reveals insights into cyanobacterial evolution and habitat adaptation.</title>
        <authorList>
            <person name="Chen M.Y."/>
            <person name="Teng W.K."/>
            <person name="Zhao L."/>
            <person name="Hu C.X."/>
            <person name="Zhou Y.K."/>
            <person name="Han B.P."/>
            <person name="Song L.R."/>
            <person name="Shu W.S."/>
        </authorList>
    </citation>
    <scope>NUCLEOTIDE SEQUENCE [LARGE SCALE GENOMIC DNA]</scope>
    <source>
        <strain evidence="3 4">FACHB-288</strain>
    </source>
</reference>